<gene>
    <name evidence="4" type="ORF">INF28_01950</name>
</gene>
<keyword evidence="5" id="KW-1185">Reference proteome</keyword>
<evidence type="ECO:0000259" key="3">
    <source>
        <dbReference type="PROSITE" id="PS51272"/>
    </source>
</evidence>
<evidence type="ECO:0000313" key="4">
    <source>
        <dbReference type="EMBL" id="MBE5039233.1"/>
    </source>
</evidence>
<dbReference type="RefSeq" id="WP_226391796.1">
    <property type="nucleotide sequence ID" value="NZ_JADCKB010000002.1"/>
</dbReference>
<dbReference type="EMBL" id="JADCKB010000002">
    <property type="protein sequence ID" value="MBE5039233.1"/>
    <property type="molecule type" value="Genomic_DNA"/>
</dbReference>
<comment type="caution">
    <text evidence="4">The sequence shown here is derived from an EMBL/GenBank/DDBJ whole genome shotgun (WGS) entry which is preliminary data.</text>
</comment>
<accession>A0A9D5M0J2</accession>
<organism evidence="4 5">
    <name type="scientific">Ructibacterium gallinarum</name>
    <dbReference type="NCBI Taxonomy" id="2779355"/>
    <lineage>
        <taxon>Bacteria</taxon>
        <taxon>Bacillati</taxon>
        <taxon>Bacillota</taxon>
        <taxon>Clostridia</taxon>
        <taxon>Eubacteriales</taxon>
        <taxon>Oscillospiraceae</taxon>
        <taxon>Ructibacterium</taxon>
    </lineage>
</organism>
<feature type="chain" id="PRO_5039610039" evidence="2">
    <location>
        <begin position="20"/>
        <end position="322"/>
    </location>
</feature>
<dbReference type="Proteomes" id="UP000806542">
    <property type="component" value="Unassembled WGS sequence"/>
</dbReference>
<name>A0A9D5M0J2_9FIRM</name>
<feature type="domain" description="SLH" evidence="3">
    <location>
        <begin position="202"/>
        <end position="265"/>
    </location>
</feature>
<dbReference type="AlphaFoldDB" id="A0A9D5M0J2"/>
<dbReference type="InterPro" id="IPR001119">
    <property type="entry name" value="SLH_dom"/>
</dbReference>
<keyword evidence="1" id="KW-0677">Repeat</keyword>
<proteinExistence type="predicted"/>
<reference evidence="4" key="1">
    <citation type="submission" date="2020-10" db="EMBL/GenBank/DDBJ databases">
        <title>ChiBAC.</title>
        <authorList>
            <person name="Zenner C."/>
            <person name="Hitch T.C.A."/>
            <person name="Clavel T."/>
        </authorList>
    </citation>
    <scope>NUCLEOTIDE SEQUENCE</scope>
    <source>
        <strain evidence="4">DSM 107454</strain>
    </source>
</reference>
<evidence type="ECO:0000256" key="2">
    <source>
        <dbReference type="SAM" id="SignalP"/>
    </source>
</evidence>
<keyword evidence="2" id="KW-0732">Signal</keyword>
<evidence type="ECO:0000313" key="5">
    <source>
        <dbReference type="Proteomes" id="UP000806542"/>
    </source>
</evidence>
<evidence type="ECO:0000256" key="1">
    <source>
        <dbReference type="ARBA" id="ARBA00022737"/>
    </source>
</evidence>
<feature type="signal peptide" evidence="2">
    <location>
        <begin position="1"/>
        <end position="19"/>
    </location>
</feature>
<dbReference type="PROSITE" id="PS51272">
    <property type="entry name" value="SLH"/>
    <property type="match status" value="1"/>
</dbReference>
<sequence>MKRASIIFLTLIFSFSVIAASYAEENTEYIAAEQFYSQLAEILREKHQGDFENTTEPKAYLESLGVLENVPYSAYGGSPVSCAEAVTLAMNAISVDKTSILKAGNGVYPENYIAAYRFLTGMRFVLLQNQNPAEIYVTSADAQILLEDVRHFAVDRLWTVPREALEQDGIFLSADTAQNMTRGEMAIGIAKVLEKKEGFSYAEPDFWDVDKNSDAAQAIGGLQKIGVFNGYEDGSFRPEQEAERAEFWKTCILAAGLDMGTGEYPDYYAGMMRYWQLFGGLGNENEICRDLEGPVCFGEGMQVLYNIWYDQGNTMLNQRNKE</sequence>
<protein>
    <submittedName>
        <fullName evidence="4">S-layer homology domain-containing protein</fullName>
    </submittedName>
</protein>
<dbReference type="Pfam" id="PF00395">
    <property type="entry name" value="SLH"/>
    <property type="match status" value="1"/>
</dbReference>